<dbReference type="InterPro" id="IPR036680">
    <property type="entry name" value="SPOR-like_sf"/>
</dbReference>
<dbReference type="PROSITE" id="PS51724">
    <property type="entry name" value="SPOR"/>
    <property type="match status" value="1"/>
</dbReference>
<evidence type="ECO:0000313" key="2">
    <source>
        <dbReference type="EMBL" id="MBO8428933.1"/>
    </source>
</evidence>
<dbReference type="Pfam" id="PF05036">
    <property type="entry name" value="SPOR"/>
    <property type="match status" value="1"/>
</dbReference>
<dbReference type="AlphaFoldDB" id="A0A9D9GYT0"/>
<dbReference type="Proteomes" id="UP000823635">
    <property type="component" value="Unassembled WGS sequence"/>
</dbReference>
<dbReference type="SUPFAM" id="SSF110997">
    <property type="entry name" value="Sporulation related repeat"/>
    <property type="match status" value="1"/>
</dbReference>
<dbReference type="EMBL" id="JADINB010000071">
    <property type="protein sequence ID" value="MBO8428933.1"/>
    <property type="molecule type" value="Genomic_DNA"/>
</dbReference>
<organism evidence="2 3">
    <name type="scientific">Candidatus Egerieousia excrementavium</name>
    <dbReference type="NCBI Taxonomy" id="2840778"/>
    <lineage>
        <taxon>Bacteria</taxon>
        <taxon>Pseudomonadati</taxon>
        <taxon>Bacteroidota</taxon>
        <taxon>Bacteroidia</taxon>
        <taxon>Bacteroidales</taxon>
        <taxon>Candidatus Egerieousia</taxon>
    </lineage>
</organism>
<dbReference type="PROSITE" id="PS51257">
    <property type="entry name" value="PROKAR_LIPOPROTEIN"/>
    <property type="match status" value="1"/>
</dbReference>
<reference evidence="2" key="1">
    <citation type="submission" date="2020-10" db="EMBL/GenBank/DDBJ databases">
        <authorList>
            <person name="Gilroy R."/>
        </authorList>
    </citation>
    <scope>NUCLEOTIDE SEQUENCE</scope>
    <source>
        <strain evidence="2">15467</strain>
    </source>
</reference>
<dbReference type="GO" id="GO:0042834">
    <property type="term" value="F:peptidoglycan binding"/>
    <property type="evidence" value="ECO:0007669"/>
    <property type="project" value="InterPro"/>
</dbReference>
<gene>
    <name evidence="2" type="ORF">IAC68_03250</name>
</gene>
<dbReference type="Gene3D" id="3.30.70.1070">
    <property type="entry name" value="Sporulation related repeat"/>
    <property type="match status" value="1"/>
</dbReference>
<accession>A0A9D9GYT0</accession>
<sequence length="158" mass="17941">MKSKILLLAAVAIFSLTGCDWVRKQMGKPTSAELEAMQAELQRAREQRVADSLRQIAVMDSIRLAEQARLPYETELTHKYYVILGSFKKDFNAENMVANLKKAGYSPVRIALKNGFDMVAAVGCDSYSEAWSEIMKIEDNDLCPYDVWIYSPEQNLHK</sequence>
<reference evidence="2" key="2">
    <citation type="journal article" date="2021" name="PeerJ">
        <title>Extensive microbial diversity within the chicken gut microbiome revealed by metagenomics and culture.</title>
        <authorList>
            <person name="Gilroy R."/>
            <person name="Ravi A."/>
            <person name="Getino M."/>
            <person name="Pursley I."/>
            <person name="Horton D.L."/>
            <person name="Alikhan N.F."/>
            <person name="Baker D."/>
            <person name="Gharbi K."/>
            <person name="Hall N."/>
            <person name="Watson M."/>
            <person name="Adriaenssens E.M."/>
            <person name="Foster-Nyarko E."/>
            <person name="Jarju S."/>
            <person name="Secka A."/>
            <person name="Antonio M."/>
            <person name="Oren A."/>
            <person name="Chaudhuri R.R."/>
            <person name="La Ragione R."/>
            <person name="Hildebrand F."/>
            <person name="Pallen M.J."/>
        </authorList>
    </citation>
    <scope>NUCLEOTIDE SEQUENCE</scope>
    <source>
        <strain evidence="2">15467</strain>
    </source>
</reference>
<name>A0A9D9GYT0_9BACT</name>
<proteinExistence type="predicted"/>
<dbReference type="InterPro" id="IPR007730">
    <property type="entry name" value="SPOR-like_dom"/>
</dbReference>
<comment type="caution">
    <text evidence="2">The sequence shown here is derived from an EMBL/GenBank/DDBJ whole genome shotgun (WGS) entry which is preliminary data.</text>
</comment>
<evidence type="ECO:0000313" key="3">
    <source>
        <dbReference type="Proteomes" id="UP000823635"/>
    </source>
</evidence>
<evidence type="ECO:0000259" key="1">
    <source>
        <dbReference type="PROSITE" id="PS51724"/>
    </source>
</evidence>
<feature type="domain" description="SPOR" evidence="1">
    <location>
        <begin position="74"/>
        <end position="151"/>
    </location>
</feature>
<protein>
    <submittedName>
        <fullName evidence="2">SPOR domain-containing protein</fullName>
    </submittedName>
</protein>